<comment type="caution">
    <text evidence="2">The sequence shown here is derived from an EMBL/GenBank/DDBJ whole genome shotgun (WGS) entry which is preliminary data.</text>
</comment>
<evidence type="ECO:0000259" key="1">
    <source>
        <dbReference type="Pfam" id="PF06283"/>
    </source>
</evidence>
<dbReference type="InterPro" id="IPR029062">
    <property type="entry name" value="Class_I_gatase-like"/>
</dbReference>
<dbReference type="InterPro" id="IPR029010">
    <property type="entry name" value="ThuA-like"/>
</dbReference>
<evidence type="ECO:0000313" key="2">
    <source>
        <dbReference type="EMBL" id="MTG89168.1"/>
    </source>
</evidence>
<feature type="domain" description="ThuA-like" evidence="1">
    <location>
        <begin position="58"/>
        <end position="305"/>
    </location>
</feature>
<dbReference type="Pfam" id="PF06283">
    <property type="entry name" value="ThuA"/>
    <property type="match status" value="1"/>
</dbReference>
<gene>
    <name evidence="2" type="ORF">GJV82_09455</name>
</gene>
<dbReference type="Gene3D" id="3.40.50.880">
    <property type="match status" value="1"/>
</dbReference>
<proteinExistence type="predicted"/>
<dbReference type="SUPFAM" id="SSF52317">
    <property type="entry name" value="Class I glutamine amidotransferase-like"/>
    <property type="match status" value="1"/>
</dbReference>
<dbReference type="EMBL" id="WMKA01000017">
    <property type="protein sequence ID" value="MTG89168.1"/>
    <property type="molecule type" value="Genomic_DNA"/>
</dbReference>
<name>A0A6N7ZIU9_9MICO</name>
<reference evidence="2 3" key="1">
    <citation type="submission" date="2019-11" db="EMBL/GenBank/DDBJ databases">
        <title>Cellulosimicrobium composti sp. nov. isolated from a compost.</title>
        <authorList>
            <person name="Yang Y."/>
        </authorList>
    </citation>
    <scope>NUCLEOTIDE SEQUENCE [LARGE SCALE GENOMIC DNA]</scope>
    <source>
        <strain evidence="2 3">BIT-GX5</strain>
    </source>
</reference>
<organism evidence="2 3">
    <name type="scientific">Cellulosimicrobium composti</name>
    <dbReference type="NCBI Taxonomy" id="2672572"/>
    <lineage>
        <taxon>Bacteria</taxon>
        <taxon>Bacillati</taxon>
        <taxon>Actinomycetota</taxon>
        <taxon>Actinomycetes</taxon>
        <taxon>Micrococcales</taxon>
        <taxon>Promicromonosporaceae</taxon>
        <taxon>Cellulosimicrobium</taxon>
    </lineage>
</organism>
<evidence type="ECO:0000313" key="3">
    <source>
        <dbReference type="Proteomes" id="UP000440668"/>
    </source>
</evidence>
<dbReference type="PANTHER" id="PTHR40469">
    <property type="entry name" value="SECRETED GLYCOSYL HYDROLASE"/>
    <property type="match status" value="1"/>
</dbReference>
<dbReference type="Proteomes" id="UP000440668">
    <property type="component" value="Unassembled WGS sequence"/>
</dbReference>
<protein>
    <recommendedName>
        <fullName evidence="1">ThuA-like domain-containing protein</fullName>
    </recommendedName>
</protein>
<accession>A0A6N7ZIU9</accession>
<sequence length="498" mass="52143">MASGCPARALDDEGEARMNLFSGTTIRRAVAAAVALPVAGGATLVAAVPAAADDEEYKILVVGETLGFRHSHIDDTTLALIDLGEENGFTVDVWDPPNSSSGWWGPGSPGQPDLTMDSSPFTSAENLSQYATIVFASPVDNTNSLNPATPRLLDDAELAAFQGYIRGGGGYVGLHAATDTMHTVPWYSELTGGGARFISHPAQQTATMRVENPAHPSTAHLPAVWERFDEWYNYSTNPRDDVHVLLTLDESTYSPGNGAMGEDHPISWCHNFEGGRSWYEGAGHTDESWTDPLFLEHVLKGIEWTAGKVEGGGNCVTFPEVEGIVAGLDTSAVGDSVIAGAIASLLGSARSAADDGDPATAVQVLGAARALVDHLSAAAGDRALLATKIDDLVDWQTGLVDDGPSLDLAAEAELRTMGGKQYLAVRVLNEDETPVDITVTTPYGSKSFAGVAPAANAYQAFATRLVEVPGGEVTVTASAERDGETVTEEIALAYAGTA</sequence>
<dbReference type="AlphaFoldDB" id="A0A6N7ZIU9"/>
<dbReference type="PANTHER" id="PTHR40469:SF2">
    <property type="entry name" value="GALACTOSE-BINDING DOMAIN-LIKE SUPERFAMILY PROTEIN"/>
    <property type="match status" value="1"/>
</dbReference>